<dbReference type="Proteomes" id="UP000005396">
    <property type="component" value="Unassembled WGS sequence"/>
</dbReference>
<evidence type="ECO:0000313" key="1">
    <source>
        <dbReference type="EMBL" id="EDP13974.1"/>
    </source>
</evidence>
<dbReference type="AlphaFoldDB" id="A8S0P3"/>
<dbReference type="EMBL" id="ABCC02000043">
    <property type="protein sequence ID" value="EDP13974.1"/>
    <property type="molecule type" value="Genomic_DNA"/>
</dbReference>
<reference evidence="1 2" key="1">
    <citation type="submission" date="2007-08" db="EMBL/GenBank/DDBJ databases">
        <authorList>
            <person name="Fulton L."/>
            <person name="Clifton S."/>
            <person name="Fulton B."/>
            <person name="Xu J."/>
            <person name="Minx P."/>
            <person name="Pepin K.H."/>
            <person name="Johnson M."/>
            <person name="Thiruvilangam P."/>
            <person name="Bhonagiri V."/>
            <person name="Nash W.E."/>
            <person name="Mardis E.R."/>
            <person name="Wilson R.K."/>
        </authorList>
    </citation>
    <scope>NUCLEOTIDE SEQUENCE [LARGE SCALE GENOMIC DNA]</scope>
    <source>
        <strain evidence="2">ATCC BAA-613 / DSM 15670 / CCUG 46953 / JCM 12243 / WAL 16351</strain>
    </source>
</reference>
<comment type="caution">
    <text evidence="1">The sequence shown here is derived from an EMBL/GenBank/DDBJ whole genome shotgun (WGS) entry which is preliminary data.</text>
</comment>
<sequence>MQKSVFLHEFRQSFGLRLTDDYILFRKPLELYNLKTGDSKLFKSMEEVYSQSINEITVGDMISKMTLETFYMRLDGGRGASSGLGQDKSFKFSHADDKGARTDTYDFPSRVNINIRNPDKTLEVFRNLHVNDKKEHAFTVDEQGFVTSYVHGMAHSVMVAGRRGEMVYHNHPSGGAFSDADLISTALTAAKGIVASGKSGDYILQKGNHFKANAFVKAVNNAHLKGKDYDDAVDRWLKANAKKYDYKYEFRKCQDELKTL</sequence>
<organism evidence="1 2">
    <name type="scientific">Enterocloster bolteae (strain ATCC BAA-613 / DSM 15670 / CCUG 46953 / JCM 12243 / WAL 16351)</name>
    <name type="common">Clostridium bolteae</name>
    <dbReference type="NCBI Taxonomy" id="411902"/>
    <lineage>
        <taxon>Bacteria</taxon>
        <taxon>Bacillati</taxon>
        <taxon>Bacillota</taxon>
        <taxon>Clostridia</taxon>
        <taxon>Lachnospirales</taxon>
        <taxon>Lachnospiraceae</taxon>
        <taxon>Enterocloster</taxon>
    </lineage>
</organism>
<reference evidence="1 2" key="2">
    <citation type="submission" date="2007-09" db="EMBL/GenBank/DDBJ databases">
        <title>Draft genome sequence of Clostridium bolteae (ATCC BAA-613).</title>
        <authorList>
            <person name="Sudarsanam P."/>
            <person name="Ley R."/>
            <person name="Guruge J."/>
            <person name="Turnbaugh P.J."/>
            <person name="Mahowald M."/>
            <person name="Liep D."/>
            <person name="Gordon J."/>
        </authorList>
    </citation>
    <scope>NUCLEOTIDE SEQUENCE [LARGE SCALE GENOMIC DNA]</scope>
    <source>
        <strain evidence="2">ATCC BAA-613 / DSM 15670 / CCUG 46953 / JCM 12243 / WAL 16351</strain>
    </source>
</reference>
<gene>
    <name evidence="1" type="ORF">CLOBOL_05726</name>
</gene>
<dbReference type="PaxDb" id="411902-CLOBOL_05726"/>
<dbReference type="HOGENOM" id="CLU_1026445_0_0_9"/>
<proteinExistence type="predicted"/>
<accession>A8S0P3</accession>
<name>A8S0P3_ENTBW</name>
<protein>
    <submittedName>
        <fullName evidence="1">Uncharacterized protein</fullName>
    </submittedName>
</protein>
<dbReference type="RefSeq" id="WP_007038002.1">
    <property type="nucleotide sequence ID" value="NZ_DS480698.1"/>
</dbReference>
<evidence type="ECO:0000313" key="2">
    <source>
        <dbReference type="Proteomes" id="UP000005396"/>
    </source>
</evidence>